<feature type="domain" description="Immunoglobulin" evidence="3">
    <location>
        <begin position="1392"/>
        <end position="1467"/>
    </location>
</feature>
<dbReference type="InterPro" id="IPR003599">
    <property type="entry name" value="Ig_sub"/>
</dbReference>
<evidence type="ECO:0000313" key="4">
    <source>
        <dbReference type="EMBL" id="XBL15964.1"/>
    </source>
</evidence>
<dbReference type="Proteomes" id="UP001224325">
    <property type="component" value="Chromosome"/>
</dbReference>
<feature type="domain" description="Immunoglobulin" evidence="3">
    <location>
        <begin position="1158"/>
        <end position="1233"/>
    </location>
</feature>
<feature type="domain" description="Immunoglobulin" evidence="3">
    <location>
        <begin position="1314"/>
        <end position="1389"/>
    </location>
</feature>
<evidence type="ECO:0000259" key="3">
    <source>
        <dbReference type="SMART" id="SM00409"/>
    </source>
</evidence>
<feature type="domain" description="Immunoglobulin" evidence="3">
    <location>
        <begin position="1236"/>
        <end position="1311"/>
    </location>
</feature>
<dbReference type="SMART" id="SM00409">
    <property type="entry name" value="IG"/>
    <property type="match status" value="5"/>
</dbReference>
<dbReference type="NCBIfam" id="TIGR04183">
    <property type="entry name" value="Por_Secre_tail"/>
    <property type="match status" value="1"/>
</dbReference>
<feature type="domain" description="Immunoglobulin" evidence="3">
    <location>
        <begin position="1470"/>
        <end position="1545"/>
    </location>
</feature>
<dbReference type="Gene3D" id="2.60.40.1830">
    <property type="entry name" value="Phage tail base-plate Siphoviridae RBP, head domain"/>
    <property type="match status" value="4"/>
</dbReference>
<evidence type="ECO:0000256" key="2">
    <source>
        <dbReference type="SAM" id="SignalP"/>
    </source>
</evidence>
<keyword evidence="1 2" id="KW-0732">Signal</keyword>
<dbReference type="Pfam" id="PF18962">
    <property type="entry name" value="Por_Secre_tail"/>
    <property type="match status" value="1"/>
</dbReference>
<keyword evidence="5" id="KW-1185">Reference proteome</keyword>
<reference evidence="4" key="1">
    <citation type="submission" date="2024-04" db="EMBL/GenBank/DDBJ databases">
        <title>Mariniflexile litorale, isolated from the shallow sediments of the Sea of Japan.</title>
        <authorList>
            <person name="Romanenko L."/>
            <person name="Isaeva M."/>
        </authorList>
    </citation>
    <scope>NUCLEOTIDE SEQUENCE [LARGE SCALE GENOMIC DNA]</scope>
    <source>
        <strain evidence="4">KMM 9835</strain>
    </source>
</reference>
<sequence length="1658" mass="175386">MIKFYLKKEVFKPLAMLLLMLCNITPASANSDDPIINSTNFMGWTYTTDSVIWLEDFSLNNGTTNDTGSTSWSLQNSAAGTFSVQNNELKVSFNSTNEGIWKSGVIDISSWSNVSISALLRSETSSSFESEDFIKVAYILNGGSEQTFFTDTSGLGSTSTGVGNATATATQINGQTLQIIVRFKNSASDEKYFLDDVKLSGLAAGNTIWYENFSLSNGTTNDTGVTSWSLQNSAAGTFSVQNNELKASFNSTNEGIWKSGVINISCQPNVKISALLRSETSSSFESEDFIKVAYILNGGAEQTFFTDTSGLGSTSTGVGNALASSSELNGQTLQVIVRFKNSASDEKYFLDDVKVTSSATGTGSIVATAVVEGALSCGGSNVIIRGGSSVSNVSYLWTGPNAFSANTQDITVNTAGTYTLTITNSSGCSGTTSVVVASSSGGANQTVWLENFNDLANGTKVDTGATAWSIDASGIQNGLMEVIDNKFVANGSSLDSSVGIGLWSSEIIDISSLTDVQISLDAEGIGSLDSGEDYFRVYYKIGTGNEIMFANEDGDGAFSLKNYASPLFNGNTVQIIIRTKSTGDSEFYFFDNIKVTGTGAANIVATAEVVGTLSCANSQVTINGSSSIAGVTYSWSGPNGYTSSDQNIMVSTAGNYTLTVTNSICTNSTTVTVNTSSTGGTNQTVWLETFNDLANGTKVDTGATAWSIDASGIQNGLMEVIDNKFVANGSSLDSSVGIGLWSSEIIDISSLTDVQISLDAEGIGSLDSGEDYFRVYYKIGTGNEIMFANEDGDGAFSLKNYASPLFNGNTVQIIIRTKSTGDSEFYFFDNIKVTGTGAANIVATAEVVGTLSCANSQVTINGSSSIAGASYSWSGPNGFTSSDQNIMVSTAGNYTLTVTNSTCTNSTTVAVSYVTGETESIVWLEDFSNLSNGTKVDTGSTAWTSANASGSGKFEVDSNKFLISDTGSGNQGVWSSGIINIENLTKITISADISSSGAMENSGSSLDYLRLYYKLNGQTETLFSESLASINGNEGAITVSAENLNGTTLQILARSTTTDPTEIYYLDNIEVKNTVILEDIQVETSVSGIINCATEQVQITANTTTPNVTYSWTGPNGFASNQQNITVNTEGDYTVTVTSATGGCTSTSIAQVTKEDTKPIVSINASNNGVIDCNFLTAELTASSNVTGAFIRWEGFPINQNPISVSDAGTYTVFVENQDTGCITEAFVTVTKQNTKPIVSINASNNGVIDCNFLTAELTASSNVTGAFIRWEGFPINQNPISVSDAGTYTVFVENQDTGCITEAFVTVTKQDTKPIVSINASNNGVIDCNFLTAELTASSNVTGAFIRWEGFPINQNPISVSDAGTYTVFVENQDTGCITEAFVTVTKQDTKPIVSINASNNGVIDCNFLTAELTASSNVTGAFIRWEGFPINQNPISVSDAGTYTVFVENQDTGCITEAFVTVTKQDTKPIVSINASNNGVIDCNFLTAELTASSNVTGAFIRWEGFPINQNPISVSDAGTYTVFVENQDTGCITEKSFFVDSICDIVASSVSASSSSSLVSVASVTEDTPFEALVFPNPSKGEVNISFKSSKSENIRVEVYSPTGVLVRTLMNDKMDSLKNYNLKFNENRTLPSGMYICYIILENKTIVKKIILSN</sequence>
<dbReference type="InterPro" id="IPR013783">
    <property type="entry name" value="Ig-like_fold"/>
</dbReference>
<evidence type="ECO:0000256" key="1">
    <source>
        <dbReference type="ARBA" id="ARBA00022729"/>
    </source>
</evidence>
<feature type="signal peptide" evidence="2">
    <location>
        <begin position="1"/>
        <end position="29"/>
    </location>
</feature>
<proteinExistence type="predicted"/>
<dbReference type="KEGG" id="mlil:QLS71_008085"/>
<dbReference type="RefSeq" id="WP_348636616.1">
    <property type="nucleotide sequence ID" value="NZ_CP155618.1"/>
</dbReference>
<dbReference type="InterPro" id="IPR026444">
    <property type="entry name" value="Secre_tail"/>
</dbReference>
<name>A0AAU7EK43_9FLAO</name>
<dbReference type="Gene3D" id="2.60.40.10">
    <property type="entry name" value="Immunoglobulins"/>
    <property type="match status" value="4"/>
</dbReference>
<feature type="chain" id="PRO_5043851326" evidence="2">
    <location>
        <begin position="30"/>
        <end position="1658"/>
    </location>
</feature>
<organism evidence="4 5">
    <name type="scientific">Mariniflexile litorale</name>
    <dbReference type="NCBI Taxonomy" id="3045158"/>
    <lineage>
        <taxon>Bacteria</taxon>
        <taxon>Pseudomonadati</taxon>
        <taxon>Bacteroidota</taxon>
        <taxon>Flavobacteriia</taxon>
        <taxon>Flavobacteriales</taxon>
        <taxon>Flavobacteriaceae</taxon>
        <taxon>Mariniflexile</taxon>
    </lineage>
</organism>
<gene>
    <name evidence="4" type="ORF">QLS71_008085</name>
</gene>
<evidence type="ECO:0000313" key="5">
    <source>
        <dbReference type="Proteomes" id="UP001224325"/>
    </source>
</evidence>
<accession>A0AAU7EK43</accession>
<protein>
    <submittedName>
        <fullName evidence="4">T9SS type A sorting domain-containing protein</fullName>
    </submittedName>
</protein>
<dbReference type="EMBL" id="CP155618">
    <property type="protein sequence ID" value="XBL15964.1"/>
    <property type="molecule type" value="Genomic_DNA"/>
</dbReference>